<dbReference type="PANTHER" id="PTHR45138">
    <property type="entry name" value="REGULATORY COMPONENTS OF SENSORY TRANSDUCTION SYSTEM"/>
    <property type="match status" value="1"/>
</dbReference>
<feature type="transmembrane region" description="Helical" evidence="4">
    <location>
        <begin position="61"/>
        <end position="87"/>
    </location>
</feature>
<evidence type="ECO:0000259" key="5">
    <source>
        <dbReference type="PROSITE" id="PS50887"/>
    </source>
</evidence>
<comment type="catalytic activity">
    <reaction evidence="3">
        <text>2 GTP = 3',3'-c-di-GMP + 2 diphosphate</text>
        <dbReference type="Rhea" id="RHEA:24898"/>
        <dbReference type="ChEBI" id="CHEBI:33019"/>
        <dbReference type="ChEBI" id="CHEBI:37565"/>
        <dbReference type="ChEBI" id="CHEBI:58805"/>
        <dbReference type="EC" id="2.7.7.65"/>
    </reaction>
</comment>
<keyword evidence="4" id="KW-0812">Transmembrane</keyword>
<dbReference type="GO" id="GO:0052621">
    <property type="term" value="F:diguanylate cyclase activity"/>
    <property type="evidence" value="ECO:0007669"/>
    <property type="project" value="UniProtKB-EC"/>
</dbReference>
<dbReference type="Proteomes" id="UP000198924">
    <property type="component" value="Unassembled WGS sequence"/>
</dbReference>
<evidence type="ECO:0000256" key="2">
    <source>
        <dbReference type="ARBA" id="ARBA00012528"/>
    </source>
</evidence>
<accession>A0A1I3XXX7</accession>
<proteinExistence type="predicted"/>
<dbReference type="PANTHER" id="PTHR45138:SF9">
    <property type="entry name" value="DIGUANYLATE CYCLASE DGCM-RELATED"/>
    <property type="match status" value="1"/>
</dbReference>
<dbReference type="InterPro" id="IPR043128">
    <property type="entry name" value="Rev_trsase/Diguanyl_cyclase"/>
</dbReference>
<feature type="transmembrane region" description="Helical" evidence="4">
    <location>
        <begin position="31"/>
        <end position="55"/>
    </location>
</feature>
<keyword evidence="7" id="KW-1185">Reference proteome</keyword>
<dbReference type="InterPro" id="IPR000160">
    <property type="entry name" value="GGDEF_dom"/>
</dbReference>
<name>A0A1I3XXX7_9GAMM</name>
<dbReference type="RefSeq" id="WP_245752839.1">
    <property type="nucleotide sequence ID" value="NZ_FOSH01000007.1"/>
</dbReference>
<feature type="transmembrane region" description="Helical" evidence="4">
    <location>
        <begin position="6"/>
        <end position="24"/>
    </location>
</feature>
<dbReference type="InterPro" id="IPR029787">
    <property type="entry name" value="Nucleotide_cyclase"/>
</dbReference>
<dbReference type="FunFam" id="3.30.70.270:FF:000001">
    <property type="entry name" value="Diguanylate cyclase domain protein"/>
    <property type="match status" value="1"/>
</dbReference>
<evidence type="ECO:0000256" key="3">
    <source>
        <dbReference type="ARBA" id="ARBA00034247"/>
    </source>
</evidence>
<dbReference type="InterPro" id="IPR058544">
    <property type="entry name" value="ETR1_N"/>
</dbReference>
<dbReference type="AlphaFoldDB" id="A0A1I3XXX7"/>
<evidence type="ECO:0000313" key="7">
    <source>
        <dbReference type="Proteomes" id="UP000198924"/>
    </source>
</evidence>
<feature type="domain" description="GGDEF" evidence="5">
    <location>
        <begin position="165"/>
        <end position="298"/>
    </location>
</feature>
<dbReference type="Gene3D" id="3.30.70.270">
    <property type="match status" value="1"/>
</dbReference>
<sequence>MHFFGDLLTATAYFLIPLALIHLFRKRNDLAFNWIFMMAAAFIFLCGVTHFMAIINIWHGYYYLSGIAKLATGIVSIMTTIMIWYLLPRIIAIPSNQEFKVKNEQLLLTQQKLIESNQLLEERVRARTVELEKLAHTDALTGIMNRGGLMNGLTNEMDRATRYKHPLTIMMIDIDHFKRVNDEYGHVQGDNVIIEVADILSKVSRSTDSVGRYGGEEFLLLMPETETVKAKILAERIRVDVANHHFCHEEGLDISVTCSIGVTEFESNQDSSSLLKTVDEMLYKAKNSGRNKIIVNNNIAA</sequence>
<dbReference type="NCBIfam" id="TIGR00254">
    <property type="entry name" value="GGDEF"/>
    <property type="match status" value="1"/>
</dbReference>
<dbReference type="STRING" id="45496.SAMN04488079_10734"/>
<organism evidence="6 7">
    <name type="scientific">Methylophaga sulfidovorans</name>
    <dbReference type="NCBI Taxonomy" id="45496"/>
    <lineage>
        <taxon>Bacteria</taxon>
        <taxon>Pseudomonadati</taxon>
        <taxon>Pseudomonadota</taxon>
        <taxon>Gammaproteobacteria</taxon>
        <taxon>Thiotrichales</taxon>
        <taxon>Piscirickettsiaceae</taxon>
        <taxon>Methylophaga</taxon>
    </lineage>
</organism>
<keyword evidence="4" id="KW-1133">Transmembrane helix</keyword>
<keyword evidence="4" id="KW-0472">Membrane</keyword>
<dbReference type="SUPFAM" id="SSF55073">
    <property type="entry name" value="Nucleotide cyclase"/>
    <property type="match status" value="1"/>
</dbReference>
<comment type="cofactor">
    <cofactor evidence="1">
        <name>Mg(2+)</name>
        <dbReference type="ChEBI" id="CHEBI:18420"/>
    </cofactor>
</comment>
<dbReference type="Pfam" id="PF00990">
    <property type="entry name" value="GGDEF"/>
    <property type="match status" value="1"/>
</dbReference>
<dbReference type="SMART" id="SM00267">
    <property type="entry name" value="GGDEF"/>
    <property type="match status" value="1"/>
</dbReference>
<evidence type="ECO:0000313" key="6">
    <source>
        <dbReference type="EMBL" id="SFK24394.1"/>
    </source>
</evidence>
<evidence type="ECO:0000256" key="1">
    <source>
        <dbReference type="ARBA" id="ARBA00001946"/>
    </source>
</evidence>
<evidence type="ECO:0000256" key="4">
    <source>
        <dbReference type="SAM" id="Phobius"/>
    </source>
</evidence>
<dbReference type="CDD" id="cd01949">
    <property type="entry name" value="GGDEF"/>
    <property type="match status" value="1"/>
</dbReference>
<dbReference type="EMBL" id="FOSH01000007">
    <property type="protein sequence ID" value="SFK24394.1"/>
    <property type="molecule type" value="Genomic_DNA"/>
</dbReference>
<gene>
    <name evidence="6" type="ORF">SAMN04488079_10734</name>
</gene>
<dbReference type="Pfam" id="PF25487">
    <property type="entry name" value="ETR1_N"/>
    <property type="match status" value="1"/>
</dbReference>
<protein>
    <recommendedName>
        <fullName evidence="2">diguanylate cyclase</fullName>
        <ecNumber evidence="2">2.7.7.65</ecNumber>
    </recommendedName>
</protein>
<reference evidence="7" key="1">
    <citation type="submission" date="2016-10" db="EMBL/GenBank/DDBJ databases">
        <authorList>
            <person name="Varghese N."/>
            <person name="Submissions S."/>
        </authorList>
    </citation>
    <scope>NUCLEOTIDE SEQUENCE [LARGE SCALE GENOMIC DNA]</scope>
    <source>
        <strain evidence="7">DSM 11578</strain>
    </source>
</reference>
<dbReference type="PROSITE" id="PS50887">
    <property type="entry name" value="GGDEF"/>
    <property type="match status" value="1"/>
</dbReference>
<dbReference type="InterPro" id="IPR050469">
    <property type="entry name" value="Diguanylate_Cyclase"/>
</dbReference>
<dbReference type="EC" id="2.7.7.65" evidence="2"/>